<evidence type="ECO:0000256" key="6">
    <source>
        <dbReference type="ARBA" id="ARBA00022989"/>
    </source>
</evidence>
<feature type="transmembrane region" description="Helical" evidence="10">
    <location>
        <begin position="181"/>
        <end position="200"/>
    </location>
</feature>
<protein>
    <recommendedName>
        <fullName evidence="10">Elongation of very long chain fatty acids protein</fullName>
        <ecNumber evidence="10">2.3.1.199</ecNumber>
    </recommendedName>
    <alternativeName>
        <fullName evidence="10">Very-long-chain 3-oxoacyl-CoA synthase</fullName>
    </alternativeName>
</protein>
<evidence type="ECO:0000256" key="1">
    <source>
        <dbReference type="ARBA" id="ARBA00004141"/>
    </source>
</evidence>
<evidence type="ECO:0000256" key="2">
    <source>
        <dbReference type="ARBA" id="ARBA00022516"/>
    </source>
</evidence>
<dbReference type="GO" id="GO:0034625">
    <property type="term" value="P:fatty acid elongation, monounsaturated fatty acid"/>
    <property type="evidence" value="ECO:0007669"/>
    <property type="project" value="TreeGrafter"/>
</dbReference>
<comment type="caution">
    <text evidence="11">The sequence shown here is derived from an EMBL/GenBank/DDBJ whole genome shotgun (WGS) entry which is preliminary data.</text>
</comment>
<feature type="transmembrane region" description="Helical" evidence="10">
    <location>
        <begin position="158"/>
        <end position="175"/>
    </location>
</feature>
<evidence type="ECO:0000256" key="7">
    <source>
        <dbReference type="ARBA" id="ARBA00023098"/>
    </source>
</evidence>
<dbReference type="GO" id="GO:0005789">
    <property type="term" value="C:endoplasmic reticulum membrane"/>
    <property type="evidence" value="ECO:0007669"/>
    <property type="project" value="TreeGrafter"/>
</dbReference>
<dbReference type="EMBL" id="LJIJ01000183">
    <property type="protein sequence ID" value="ODN00889.1"/>
    <property type="molecule type" value="Genomic_DNA"/>
</dbReference>
<comment type="catalytic activity">
    <reaction evidence="10">
        <text>a very-long-chain acyl-CoA + malonyl-CoA + H(+) = a very-long-chain 3-oxoacyl-CoA + CO2 + CoA</text>
        <dbReference type="Rhea" id="RHEA:32727"/>
        <dbReference type="ChEBI" id="CHEBI:15378"/>
        <dbReference type="ChEBI" id="CHEBI:16526"/>
        <dbReference type="ChEBI" id="CHEBI:57287"/>
        <dbReference type="ChEBI" id="CHEBI:57384"/>
        <dbReference type="ChEBI" id="CHEBI:90725"/>
        <dbReference type="ChEBI" id="CHEBI:90736"/>
        <dbReference type="EC" id="2.3.1.199"/>
    </reaction>
</comment>
<dbReference type="PANTHER" id="PTHR11157:SF17">
    <property type="entry name" value="ELONGATION OF VERY LONG CHAIN FATTY ACIDS PROTEIN 6"/>
    <property type="match status" value="1"/>
</dbReference>
<comment type="subcellular location">
    <subcellularLocation>
        <location evidence="1">Membrane</location>
        <topology evidence="1">Multi-pass membrane protein</topology>
    </subcellularLocation>
</comment>
<dbReference type="GO" id="GO:0019367">
    <property type="term" value="P:fatty acid elongation, saturated fatty acid"/>
    <property type="evidence" value="ECO:0007669"/>
    <property type="project" value="TreeGrafter"/>
</dbReference>
<name>A0A1D2N6J3_ORCCI</name>
<evidence type="ECO:0000256" key="10">
    <source>
        <dbReference type="RuleBase" id="RU361115"/>
    </source>
</evidence>
<feature type="transmembrane region" description="Helical" evidence="10">
    <location>
        <begin position="78"/>
        <end position="98"/>
    </location>
</feature>
<dbReference type="GO" id="GO:0030148">
    <property type="term" value="P:sphingolipid biosynthetic process"/>
    <property type="evidence" value="ECO:0007669"/>
    <property type="project" value="TreeGrafter"/>
</dbReference>
<dbReference type="EC" id="2.3.1.199" evidence="10"/>
<dbReference type="OrthoDB" id="434092at2759"/>
<keyword evidence="8 10" id="KW-0472">Membrane</keyword>
<dbReference type="Pfam" id="PF01151">
    <property type="entry name" value="ELO"/>
    <property type="match status" value="1"/>
</dbReference>
<dbReference type="InterPro" id="IPR002076">
    <property type="entry name" value="ELO_fam"/>
</dbReference>
<reference evidence="11 12" key="1">
    <citation type="journal article" date="2016" name="Genome Biol. Evol.">
        <title>Gene Family Evolution Reflects Adaptation to Soil Environmental Stressors in the Genome of the Collembolan Orchesella cincta.</title>
        <authorList>
            <person name="Faddeeva-Vakhrusheva A."/>
            <person name="Derks M.F."/>
            <person name="Anvar S.Y."/>
            <person name="Agamennone V."/>
            <person name="Suring W."/>
            <person name="Smit S."/>
            <person name="van Straalen N.M."/>
            <person name="Roelofs D."/>
        </authorList>
    </citation>
    <scope>NUCLEOTIDE SEQUENCE [LARGE SCALE GENOMIC DNA]</scope>
    <source>
        <tissue evidence="11">Mixed pool</tissue>
    </source>
</reference>
<keyword evidence="5 10" id="KW-0276">Fatty acid metabolism</keyword>
<sequence length="283" mass="33359">MGGNTATNTSAFVPFFVPPPDPNPSYLEVYPHEANFEFDKWRGWMGQNWAISLYASLFYVCLIFSGRRWMRHRKPYNLRLPLLIWNFLLASFSIYGFTRVFPEIRYLWGINNGVHTSICFRDAHNMATVFWGWWCTLSKMVELGDTFFIVFRKQPLIFLHWYHHITVMTYCWFTYEEYDPALKLFMGMNFFVHGIMYTYYALRAAGIKVPRGFAMVITTLQIAQMIAGVAINIHSLRVKLNGGECYRQSRDIFIALAMYFSYFILFANFFINVYLGKTKRKSS</sequence>
<organism evidence="11 12">
    <name type="scientific">Orchesella cincta</name>
    <name type="common">Springtail</name>
    <name type="synonym">Podura cincta</name>
    <dbReference type="NCBI Taxonomy" id="48709"/>
    <lineage>
        <taxon>Eukaryota</taxon>
        <taxon>Metazoa</taxon>
        <taxon>Ecdysozoa</taxon>
        <taxon>Arthropoda</taxon>
        <taxon>Hexapoda</taxon>
        <taxon>Collembola</taxon>
        <taxon>Entomobryomorpha</taxon>
        <taxon>Entomobryoidea</taxon>
        <taxon>Orchesellidae</taxon>
        <taxon>Orchesellinae</taxon>
        <taxon>Orchesella</taxon>
    </lineage>
</organism>
<dbReference type="PROSITE" id="PS01188">
    <property type="entry name" value="ELO"/>
    <property type="match status" value="1"/>
</dbReference>
<comment type="similarity">
    <text evidence="10">Belongs to the ELO family.</text>
</comment>
<dbReference type="OMA" id="MANHTRI"/>
<keyword evidence="12" id="KW-1185">Reference proteome</keyword>
<dbReference type="Proteomes" id="UP000094527">
    <property type="component" value="Unassembled WGS sequence"/>
</dbReference>
<keyword evidence="9 10" id="KW-0275">Fatty acid biosynthesis</keyword>
<dbReference type="PANTHER" id="PTHR11157">
    <property type="entry name" value="FATTY ACID ACYL TRANSFERASE-RELATED"/>
    <property type="match status" value="1"/>
</dbReference>
<keyword evidence="7 10" id="KW-0443">Lipid metabolism</keyword>
<evidence type="ECO:0000313" key="12">
    <source>
        <dbReference type="Proteomes" id="UP000094527"/>
    </source>
</evidence>
<dbReference type="InterPro" id="IPR030457">
    <property type="entry name" value="ELO_CS"/>
</dbReference>
<evidence type="ECO:0000256" key="9">
    <source>
        <dbReference type="ARBA" id="ARBA00023160"/>
    </source>
</evidence>
<dbReference type="AlphaFoldDB" id="A0A1D2N6J3"/>
<feature type="transmembrane region" description="Helical" evidence="10">
    <location>
        <begin position="49"/>
        <end position="66"/>
    </location>
</feature>
<evidence type="ECO:0000313" key="11">
    <source>
        <dbReference type="EMBL" id="ODN00889.1"/>
    </source>
</evidence>
<dbReference type="GO" id="GO:0009922">
    <property type="term" value="F:fatty acid elongase activity"/>
    <property type="evidence" value="ECO:0007669"/>
    <property type="project" value="UniProtKB-EC"/>
</dbReference>
<dbReference type="GO" id="GO:0042761">
    <property type="term" value="P:very long-chain fatty acid biosynthetic process"/>
    <property type="evidence" value="ECO:0007669"/>
    <property type="project" value="TreeGrafter"/>
</dbReference>
<dbReference type="GO" id="GO:0034626">
    <property type="term" value="P:fatty acid elongation, polyunsaturated fatty acid"/>
    <property type="evidence" value="ECO:0007669"/>
    <property type="project" value="TreeGrafter"/>
</dbReference>
<evidence type="ECO:0000256" key="5">
    <source>
        <dbReference type="ARBA" id="ARBA00022832"/>
    </source>
</evidence>
<accession>A0A1D2N6J3</accession>
<evidence type="ECO:0000256" key="8">
    <source>
        <dbReference type="ARBA" id="ARBA00023136"/>
    </source>
</evidence>
<keyword evidence="3 10" id="KW-0808">Transferase</keyword>
<feature type="transmembrane region" description="Helical" evidence="10">
    <location>
        <begin position="212"/>
        <end position="233"/>
    </location>
</feature>
<feature type="transmembrane region" description="Helical" evidence="10">
    <location>
        <begin position="253"/>
        <end position="275"/>
    </location>
</feature>
<keyword evidence="6 10" id="KW-1133">Transmembrane helix</keyword>
<proteinExistence type="inferred from homology"/>
<dbReference type="STRING" id="48709.A0A1D2N6J3"/>
<keyword evidence="4 10" id="KW-0812">Transmembrane</keyword>
<evidence type="ECO:0000256" key="3">
    <source>
        <dbReference type="ARBA" id="ARBA00022679"/>
    </source>
</evidence>
<feature type="transmembrane region" description="Helical" evidence="10">
    <location>
        <begin position="131"/>
        <end position="151"/>
    </location>
</feature>
<keyword evidence="2 10" id="KW-0444">Lipid biosynthesis</keyword>
<evidence type="ECO:0000256" key="4">
    <source>
        <dbReference type="ARBA" id="ARBA00022692"/>
    </source>
</evidence>
<gene>
    <name evidence="11" type="ORF">Ocin01_05785</name>
</gene>